<dbReference type="InterPro" id="IPR052733">
    <property type="entry name" value="Chloroplast_QOR"/>
</dbReference>
<keyword evidence="3" id="KW-1185">Reference proteome</keyword>
<dbReference type="OrthoDB" id="3175656at2"/>
<dbReference type="RefSeq" id="WP_015799211.1">
    <property type="nucleotide sequence ID" value="NC_013124.1"/>
</dbReference>
<dbReference type="PANTHER" id="PTHR44013:SF1">
    <property type="entry name" value="ZINC-TYPE ALCOHOL DEHYDROGENASE-LIKE PROTEIN C16A3.02C"/>
    <property type="match status" value="1"/>
</dbReference>
<dbReference type="SUPFAM" id="SSF50129">
    <property type="entry name" value="GroES-like"/>
    <property type="match status" value="1"/>
</dbReference>
<dbReference type="Pfam" id="PF08240">
    <property type="entry name" value="ADH_N"/>
    <property type="match status" value="1"/>
</dbReference>
<dbReference type="GO" id="GO:0016491">
    <property type="term" value="F:oxidoreductase activity"/>
    <property type="evidence" value="ECO:0007669"/>
    <property type="project" value="InterPro"/>
</dbReference>
<gene>
    <name evidence="2" type="ordered locus">Afer_1820</name>
</gene>
<dbReference type="PROSITE" id="PS01162">
    <property type="entry name" value="QOR_ZETA_CRYSTAL"/>
    <property type="match status" value="1"/>
</dbReference>
<dbReference type="SMART" id="SM00829">
    <property type="entry name" value="PKS_ER"/>
    <property type="match status" value="1"/>
</dbReference>
<evidence type="ECO:0000259" key="1">
    <source>
        <dbReference type="SMART" id="SM00829"/>
    </source>
</evidence>
<dbReference type="InterPro" id="IPR013154">
    <property type="entry name" value="ADH-like_N"/>
</dbReference>
<dbReference type="STRING" id="525909.Afer_1820"/>
<dbReference type="Proteomes" id="UP000000771">
    <property type="component" value="Chromosome"/>
</dbReference>
<sequence>MRAAFYRRFGSLDDLEVGELDEPKLGPDWVRVRVEAAAVNPVDWKILLGRLAPMIYATFPVVPGWDVAGTVEEVGPAVTRFAPGDPVFGYARLDFVHVGTFAEITCVPERVLARRDGIDAATAAAIPLAGLTAYQALTERLTVAAGERLLVAAGAGGVGSFAIQIARILGADVLATGSAASATAISDLGAEPIDRTVALAEALGGRRIDKALDLVGADWSREALAILADPSRLASVADPSVRALGGHYVFVRPDPDGLDTLAGWVREGRLTVPIAERFELRDVRQAFELSMGGHTRGKIVIDVDA</sequence>
<evidence type="ECO:0000313" key="3">
    <source>
        <dbReference type="Proteomes" id="UP000000771"/>
    </source>
</evidence>
<dbReference type="GO" id="GO:0008270">
    <property type="term" value="F:zinc ion binding"/>
    <property type="evidence" value="ECO:0007669"/>
    <property type="project" value="InterPro"/>
</dbReference>
<dbReference type="CDD" id="cd05289">
    <property type="entry name" value="MDR_like_2"/>
    <property type="match status" value="1"/>
</dbReference>
<proteinExistence type="predicted"/>
<dbReference type="HOGENOM" id="CLU_026673_3_3_11"/>
<dbReference type="InterPro" id="IPR036291">
    <property type="entry name" value="NAD(P)-bd_dom_sf"/>
</dbReference>
<protein>
    <submittedName>
        <fullName evidence="2">Alcohol dehydrogenase GroES domain protein</fullName>
    </submittedName>
</protein>
<feature type="domain" description="Enoyl reductase (ER)" evidence="1">
    <location>
        <begin position="10"/>
        <end position="301"/>
    </location>
</feature>
<reference evidence="2 3" key="1">
    <citation type="journal article" date="2009" name="Stand. Genomic Sci.">
        <title>Complete genome sequence of Acidimicrobium ferrooxidans type strain (ICP).</title>
        <authorList>
            <person name="Clum A."/>
            <person name="Nolan M."/>
            <person name="Lang E."/>
            <person name="Glavina Del Rio T."/>
            <person name="Tice H."/>
            <person name="Copeland A."/>
            <person name="Cheng J.F."/>
            <person name="Lucas S."/>
            <person name="Chen F."/>
            <person name="Bruce D."/>
            <person name="Goodwin L."/>
            <person name="Pitluck S."/>
            <person name="Ivanova N."/>
            <person name="Mavrommatis K."/>
            <person name="Mikhailova N."/>
            <person name="Pati A."/>
            <person name="Chen A."/>
            <person name="Palaniappan K."/>
            <person name="Goker M."/>
            <person name="Spring S."/>
            <person name="Land M."/>
            <person name="Hauser L."/>
            <person name="Chang Y.J."/>
            <person name="Jeffries C.C."/>
            <person name="Chain P."/>
            <person name="Bristow J."/>
            <person name="Eisen J.A."/>
            <person name="Markowitz V."/>
            <person name="Hugenholtz P."/>
            <person name="Kyrpides N.C."/>
            <person name="Klenk H.P."/>
            <person name="Lapidus A."/>
        </authorList>
    </citation>
    <scope>NUCLEOTIDE SEQUENCE [LARGE SCALE GENOMIC DNA]</scope>
    <source>
        <strain evidence="3">DSM 10331 / JCM 15462 / NBRC 103882 / ICP</strain>
    </source>
</reference>
<dbReference type="Gene3D" id="3.90.180.10">
    <property type="entry name" value="Medium-chain alcohol dehydrogenases, catalytic domain"/>
    <property type="match status" value="1"/>
</dbReference>
<dbReference type="InterPro" id="IPR002364">
    <property type="entry name" value="Quin_OxRdtase/zeta-crystal_CS"/>
</dbReference>
<dbReference type="eggNOG" id="COG0604">
    <property type="taxonomic scope" value="Bacteria"/>
</dbReference>
<dbReference type="AlphaFoldDB" id="C7M186"/>
<dbReference type="PANTHER" id="PTHR44013">
    <property type="entry name" value="ZINC-TYPE ALCOHOL DEHYDROGENASE-LIKE PROTEIN C16A3.02C"/>
    <property type="match status" value="1"/>
</dbReference>
<organism evidence="2 3">
    <name type="scientific">Acidimicrobium ferrooxidans (strain DSM 10331 / JCM 15462 / NBRC 103882 / ICP)</name>
    <dbReference type="NCBI Taxonomy" id="525909"/>
    <lineage>
        <taxon>Bacteria</taxon>
        <taxon>Bacillati</taxon>
        <taxon>Actinomycetota</taxon>
        <taxon>Acidimicrobiia</taxon>
        <taxon>Acidimicrobiales</taxon>
        <taxon>Acidimicrobiaceae</taxon>
        <taxon>Acidimicrobium</taxon>
    </lineage>
</organism>
<dbReference type="InterPro" id="IPR011032">
    <property type="entry name" value="GroES-like_sf"/>
</dbReference>
<dbReference type="Gene3D" id="3.40.50.720">
    <property type="entry name" value="NAD(P)-binding Rossmann-like Domain"/>
    <property type="match status" value="1"/>
</dbReference>
<accession>C7M186</accession>
<dbReference type="SUPFAM" id="SSF51735">
    <property type="entry name" value="NAD(P)-binding Rossmann-fold domains"/>
    <property type="match status" value="1"/>
</dbReference>
<dbReference type="InterPro" id="IPR020843">
    <property type="entry name" value="ER"/>
</dbReference>
<evidence type="ECO:0000313" key="2">
    <source>
        <dbReference type="EMBL" id="ACU54734.1"/>
    </source>
</evidence>
<dbReference type="Pfam" id="PF13602">
    <property type="entry name" value="ADH_zinc_N_2"/>
    <property type="match status" value="1"/>
</dbReference>
<dbReference type="KEGG" id="afo:Afer_1820"/>
<dbReference type="EMBL" id="CP001631">
    <property type="protein sequence ID" value="ACU54734.1"/>
    <property type="molecule type" value="Genomic_DNA"/>
</dbReference>
<name>C7M186_ACIFD</name>